<dbReference type="PANTHER" id="PTHR14226">
    <property type="entry name" value="NEUROPATHY TARGET ESTERASE/SWISS CHEESE D.MELANOGASTER"/>
    <property type="match status" value="1"/>
</dbReference>
<evidence type="ECO:0000313" key="7">
    <source>
        <dbReference type="Proteomes" id="UP000257127"/>
    </source>
</evidence>
<organism evidence="6 7">
    <name type="scientific">Brumimicrobium aurantiacum</name>
    <dbReference type="NCBI Taxonomy" id="1737063"/>
    <lineage>
        <taxon>Bacteria</taxon>
        <taxon>Pseudomonadati</taxon>
        <taxon>Bacteroidota</taxon>
        <taxon>Flavobacteriia</taxon>
        <taxon>Flavobacteriales</taxon>
        <taxon>Crocinitomicaceae</taxon>
        <taxon>Brumimicrobium</taxon>
    </lineage>
</organism>
<name>A0A3E1F180_9FLAO</name>
<dbReference type="SUPFAM" id="SSF52151">
    <property type="entry name" value="FabD/lysophospholipase-like"/>
    <property type="match status" value="1"/>
</dbReference>
<feature type="active site" description="Proton acceptor" evidence="4">
    <location>
        <position position="213"/>
    </location>
</feature>
<dbReference type="InterPro" id="IPR016035">
    <property type="entry name" value="Acyl_Trfase/lysoPLipase"/>
</dbReference>
<evidence type="ECO:0000256" key="3">
    <source>
        <dbReference type="ARBA" id="ARBA00023098"/>
    </source>
</evidence>
<feature type="active site" description="Nucleophile" evidence="4">
    <location>
        <position position="64"/>
    </location>
</feature>
<dbReference type="Proteomes" id="UP000257127">
    <property type="component" value="Unassembled WGS sequence"/>
</dbReference>
<feature type="short sequence motif" description="GXSXG" evidence="4">
    <location>
        <begin position="62"/>
        <end position="66"/>
    </location>
</feature>
<dbReference type="Gene3D" id="3.40.1090.10">
    <property type="entry name" value="Cytosolic phospholipase A2 catalytic domain"/>
    <property type="match status" value="2"/>
</dbReference>
<keyword evidence="7" id="KW-1185">Reference proteome</keyword>
<comment type="caution">
    <text evidence="6">The sequence shown here is derived from an EMBL/GenBank/DDBJ whole genome shotgun (WGS) entry which is preliminary data.</text>
</comment>
<keyword evidence="1 4" id="KW-0378">Hydrolase</keyword>
<dbReference type="PANTHER" id="PTHR14226:SF29">
    <property type="entry name" value="NEUROPATHY TARGET ESTERASE SWS"/>
    <property type="match status" value="1"/>
</dbReference>
<dbReference type="GO" id="GO:0016042">
    <property type="term" value="P:lipid catabolic process"/>
    <property type="evidence" value="ECO:0007669"/>
    <property type="project" value="UniProtKB-UniRule"/>
</dbReference>
<evidence type="ECO:0000259" key="5">
    <source>
        <dbReference type="PROSITE" id="PS51635"/>
    </source>
</evidence>
<reference evidence="6 7" key="1">
    <citation type="submission" date="2018-08" db="EMBL/GenBank/DDBJ databases">
        <title>The draft genome squence of Brumimicrobium sp. N62.</title>
        <authorList>
            <person name="Du Z.-J."/>
            <person name="Luo H.-R."/>
        </authorList>
    </citation>
    <scope>NUCLEOTIDE SEQUENCE [LARGE SCALE GENOMIC DNA]</scope>
    <source>
        <strain evidence="6 7">N62</strain>
    </source>
</reference>
<dbReference type="InterPro" id="IPR002641">
    <property type="entry name" value="PNPLA_dom"/>
</dbReference>
<dbReference type="AlphaFoldDB" id="A0A3E1F180"/>
<feature type="short sequence motif" description="GXGXXG" evidence="4">
    <location>
        <begin position="35"/>
        <end position="40"/>
    </location>
</feature>
<accession>A0A3E1F180</accession>
<evidence type="ECO:0000256" key="1">
    <source>
        <dbReference type="ARBA" id="ARBA00022801"/>
    </source>
</evidence>
<dbReference type="InterPro" id="IPR050301">
    <property type="entry name" value="NTE"/>
</dbReference>
<gene>
    <name evidence="6" type="ORF">DXU93_00705</name>
</gene>
<dbReference type="OrthoDB" id="9770965at2"/>
<dbReference type="GO" id="GO:0016787">
    <property type="term" value="F:hydrolase activity"/>
    <property type="evidence" value="ECO:0007669"/>
    <property type="project" value="UniProtKB-UniRule"/>
</dbReference>
<dbReference type="CDD" id="cd07205">
    <property type="entry name" value="Pat_PNPLA6_PNPLA7_NTE1_like"/>
    <property type="match status" value="1"/>
</dbReference>
<keyword evidence="3 4" id="KW-0443">Lipid metabolism</keyword>
<sequence length="767" mass="86739">MNCSLKHKILLFLFVFGVFCLNNVRAQKVGVVLSGGGATGLAHIGVLKALEEANIPIDYISGTSAGALIGALYASGFSPNEIEAYILSDNFNKMTLSGDSNEEQFLLREKSIDPSMLNINFATDSIFVKSLPTNFLDPSNLDYETFRLIGNAGAAVGKDFDSLFIPFRCVAADIYNKESVIFRDGDLNSAVRASMTYPFYINPIRIDGKLYFDGGLYNNFPADVLYNEFPVDYIIGSNVSLNASPPTEDDIISQITTMFVQKTSFELPCDNGIIIEPETSINTFDFEHAQEAIETGYLAAKANLDSICVHLNDKKATGDIHERRTEFRKKITPIKVSSIDVSSFSGTDVSFVRNNFMKDTLEEVLTLEEIKERYYRSYSAHQVKYIYPTIHLKSDSTYHLSLDVTKQKPLTLSVGGHFSSRPVNTAYIGLSYWDLSDGAVGLHGEAYFGKFYGSSKLKIDYDLPTLRPIRISPYFVLNRWDYYRSSSTFFEDVNPSFLIQNEMYYGLNLGLSKTRNGKTSLDLRAFENNDEYYQTLNYSENDTADATSFMGQSAALNFEYNTLNRKQWASSGSLLKMNLRYVQGKEKSISGTTPGLDYDVRKQHRWINLSLEARKFYEISPYFKIGVYGKGVLNSQSLFSNYTATVLNMTEFSPLPDSKPLFLSEYRAPQFIGGGVNFVFNYSKYFEFRIDPYFFQPFRQIVRLDEENDFGYSDLFEEGLPMVGGSIIFQSPIGPLRLSTNYFPKQDKPFVTQLSFGYMIFNDRSIR</sequence>
<proteinExistence type="predicted"/>
<keyword evidence="2 4" id="KW-0442">Lipid degradation</keyword>
<evidence type="ECO:0000256" key="2">
    <source>
        <dbReference type="ARBA" id="ARBA00022963"/>
    </source>
</evidence>
<evidence type="ECO:0000313" key="6">
    <source>
        <dbReference type="EMBL" id="RFC55487.1"/>
    </source>
</evidence>
<feature type="short sequence motif" description="DGA/G" evidence="4">
    <location>
        <begin position="213"/>
        <end position="215"/>
    </location>
</feature>
<dbReference type="EMBL" id="QURB01000001">
    <property type="protein sequence ID" value="RFC55487.1"/>
    <property type="molecule type" value="Genomic_DNA"/>
</dbReference>
<evidence type="ECO:0000256" key="4">
    <source>
        <dbReference type="PROSITE-ProRule" id="PRU01161"/>
    </source>
</evidence>
<dbReference type="Pfam" id="PF01734">
    <property type="entry name" value="Patatin"/>
    <property type="match status" value="1"/>
</dbReference>
<protein>
    <recommendedName>
        <fullName evidence="5">PNPLA domain-containing protein</fullName>
    </recommendedName>
</protein>
<dbReference type="PROSITE" id="PS51635">
    <property type="entry name" value="PNPLA"/>
    <property type="match status" value="1"/>
</dbReference>
<feature type="domain" description="PNPLA" evidence="5">
    <location>
        <begin position="31"/>
        <end position="226"/>
    </location>
</feature>